<evidence type="ECO:0000256" key="2">
    <source>
        <dbReference type="ARBA" id="ARBA00022670"/>
    </source>
</evidence>
<evidence type="ECO:0000256" key="3">
    <source>
        <dbReference type="ARBA" id="ARBA00022801"/>
    </source>
</evidence>
<dbReference type="EMBL" id="KE344611">
    <property type="protein sequence ID" value="EXB70643.1"/>
    <property type="molecule type" value="Genomic_DNA"/>
</dbReference>
<dbReference type="SUPFAM" id="SSF50630">
    <property type="entry name" value="Acid proteases"/>
    <property type="match status" value="1"/>
</dbReference>
<dbReference type="PANTHER" id="PTHR47967">
    <property type="entry name" value="OS07G0603500 PROTEIN-RELATED"/>
    <property type="match status" value="1"/>
</dbReference>
<gene>
    <name evidence="5" type="ORF">L484_023828</name>
</gene>
<evidence type="ECO:0000313" key="5">
    <source>
        <dbReference type="EMBL" id="EXB70643.1"/>
    </source>
</evidence>
<dbReference type="eggNOG" id="KOG1339">
    <property type="taxonomic scope" value="Eukaryota"/>
</dbReference>
<dbReference type="PROSITE" id="PS51767">
    <property type="entry name" value="PEPTIDASE_A1"/>
    <property type="match status" value="1"/>
</dbReference>
<evidence type="ECO:0000313" key="6">
    <source>
        <dbReference type="Proteomes" id="UP000030645"/>
    </source>
</evidence>
<reference evidence="6" key="1">
    <citation type="submission" date="2013-01" db="EMBL/GenBank/DDBJ databases">
        <title>Draft Genome Sequence of a Mulberry Tree, Morus notabilis C.K. Schneid.</title>
        <authorList>
            <person name="He N."/>
            <person name="Zhao S."/>
        </authorList>
    </citation>
    <scope>NUCLEOTIDE SEQUENCE</scope>
</reference>
<dbReference type="InterPro" id="IPR021109">
    <property type="entry name" value="Peptidase_aspartic_dom_sf"/>
</dbReference>
<dbReference type="KEGG" id="mnt:21406582"/>
<dbReference type="GO" id="GO:0005576">
    <property type="term" value="C:extracellular region"/>
    <property type="evidence" value="ECO:0007669"/>
    <property type="project" value="TreeGrafter"/>
</dbReference>
<dbReference type="OrthoDB" id="2747330at2759"/>
<proteinExistence type="inferred from homology"/>
<dbReference type="GO" id="GO:0008233">
    <property type="term" value="F:peptidase activity"/>
    <property type="evidence" value="ECO:0007669"/>
    <property type="project" value="UniProtKB-KW"/>
</dbReference>
<dbReference type="InterPro" id="IPR034161">
    <property type="entry name" value="Pepsin-like_plant"/>
</dbReference>
<dbReference type="Proteomes" id="UP000030645">
    <property type="component" value="Unassembled WGS sequence"/>
</dbReference>
<dbReference type="InterPro" id="IPR033121">
    <property type="entry name" value="PEPTIDASE_A1"/>
</dbReference>
<name>W9R593_9ROSA</name>
<dbReference type="InterPro" id="IPR051708">
    <property type="entry name" value="Plant_Aspart_Prot_A1"/>
</dbReference>
<protein>
    <submittedName>
        <fullName evidence="5">Putative aspartic protease</fullName>
    </submittedName>
</protein>
<dbReference type="PANTHER" id="PTHR47967:SF66">
    <property type="entry name" value="ASPARTIC PROTEINASE CDR1-RELATED"/>
    <property type="match status" value="1"/>
</dbReference>
<dbReference type="GO" id="GO:0006508">
    <property type="term" value="P:proteolysis"/>
    <property type="evidence" value="ECO:0007669"/>
    <property type="project" value="UniProtKB-KW"/>
</dbReference>
<keyword evidence="3" id="KW-0378">Hydrolase</keyword>
<dbReference type="CDD" id="cd05476">
    <property type="entry name" value="pepsin_A_like_plant"/>
    <property type="match status" value="1"/>
</dbReference>
<dbReference type="STRING" id="981085.W9R593"/>
<dbReference type="AlphaFoldDB" id="W9R593"/>
<evidence type="ECO:0000259" key="4">
    <source>
        <dbReference type="PROSITE" id="PS51767"/>
    </source>
</evidence>
<evidence type="ECO:0000256" key="1">
    <source>
        <dbReference type="ARBA" id="ARBA00007447"/>
    </source>
</evidence>
<dbReference type="Pfam" id="PF14543">
    <property type="entry name" value="TAXi_N"/>
    <property type="match status" value="1"/>
</dbReference>
<keyword evidence="6" id="KW-1185">Reference proteome</keyword>
<organism evidence="5 6">
    <name type="scientific">Morus notabilis</name>
    <dbReference type="NCBI Taxonomy" id="981085"/>
    <lineage>
        <taxon>Eukaryota</taxon>
        <taxon>Viridiplantae</taxon>
        <taxon>Streptophyta</taxon>
        <taxon>Embryophyta</taxon>
        <taxon>Tracheophyta</taxon>
        <taxon>Spermatophyta</taxon>
        <taxon>Magnoliopsida</taxon>
        <taxon>eudicotyledons</taxon>
        <taxon>Gunneridae</taxon>
        <taxon>Pentapetalae</taxon>
        <taxon>rosids</taxon>
        <taxon>fabids</taxon>
        <taxon>Rosales</taxon>
        <taxon>Moraceae</taxon>
        <taxon>Moreae</taxon>
        <taxon>Morus</taxon>
    </lineage>
</organism>
<accession>W9R593</accession>
<dbReference type="Gene3D" id="2.40.70.10">
    <property type="entry name" value="Acid Proteases"/>
    <property type="match status" value="2"/>
</dbReference>
<feature type="domain" description="Peptidase A1" evidence="4">
    <location>
        <begin position="1"/>
        <end position="235"/>
    </location>
</feature>
<dbReference type="FunFam" id="2.40.70.10:FF:000031">
    <property type="entry name" value="Aspartyl protease AED1"/>
    <property type="match status" value="1"/>
</dbReference>
<comment type="similarity">
    <text evidence="1">Belongs to the peptidase A1 family.</text>
</comment>
<dbReference type="InterPro" id="IPR032861">
    <property type="entry name" value="TAXi_N"/>
</dbReference>
<sequence length="235" mass="25108">MNISLGSPPMSTIGIMDTGSDLSWTQCKPCKRCFKQQGPLFDSQNSPTYKPFPCNAKECKYLGKDGFCDKKKQLCGYNYTYGDNSFTVGNLALETFTLFSSQGNPISFPMIAFGCGFNNGGIFSGVESGIIGLGNGQLSLVSQMSSSINGKFSYCLVPVSSQSKHSSKMTFGGAGLPSGHSTVSTPLLLNGTENYYYLALEGISVGKKRSDINNSLARNSSNAFKGNIMIDSGEI</sequence>
<keyword evidence="2 5" id="KW-0645">Protease</keyword>